<dbReference type="AlphaFoldDB" id="A0A135HV62"/>
<evidence type="ECO:0000256" key="1">
    <source>
        <dbReference type="ARBA" id="ARBA00005323"/>
    </source>
</evidence>
<protein>
    <submittedName>
        <fullName evidence="4">Amino acid deaminase</fullName>
    </submittedName>
</protein>
<dbReference type="EMBL" id="LNTU01000023">
    <property type="protein sequence ID" value="KXF77085.1"/>
    <property type="molecule type" value="Genomic_DNA"/>
</dbReference>
<dbReference type="SMART" id="SM01119">
    <property type="entry name" value="D-ser_dehydrat"/>
    <property type="match status" value="1"/>
</dbReference>
<dbReference type="STRING" id="1494590.ATN84_12150"/>
<dbReference type="PANTHER" id="PTHR28004">
    <property type="entry name" value="ZGC:162816-RELATED"/>
    <property type="match status" value="1"/>
</dbReference>
<dbReference type="InterPro" id="IPR042208">
    <property type="entry name" value="D-ser_dehydrat-like_sf"/>
</dbReference>
<dbReference type="OrthoDB" id="9811417at2"/>
<dbReference type="InterPro" id="IPR029066">
    <property type="entry name" value="PLP-binding_barrel"/>
</dbReference>
<evidence type="ECO:0000256" key="2">
    <source>
        <dbReference type="ARBA" id="ARBA00023239"/>
    </source>
</evidence>
<gene>
    <name evidence="4" type="ORF">ATN84_12150</name>
</gene>
<dbReference type="RefSeq" id="WP_068882676.1">
    <property type="nucleotide sequence ID" value="NZ_LNTU01000023.1"/>
</dbReference>
<dbReference type="InterPro" id="IPR026956">
    <property type="entry name" value="D-ser_dehydrat-like_dom"/>
</dbReference>
<proteinExistence type="inferred from homology"/>
<dbReference type="PANTHER" id="PTHR28004:SF8">
    <property type="entry name" value="D-SERINE DEAMINASE"/>
    <property type="match status" value="1"/>
</dbReference>
<comment type="similarity">
    <text evidence="1">Belongs to the DSD1 family.</text>
</comment>
<dbReference type="Pfam" id="PF14031">
    <property type="entry name" value="D-ser_dehydrat"/>
    <property type="match status" value="1"/>
</dbReference>
<dbReference type="Pfam" id="PF01168">
    <property type="entry name" value="Ala_racemase_N"/>
    <property type="match status" value="1"/>
</dbReference>
<dbReference type="InterPro" id="IPR051466">
    <property type="entry name" value="D-amino_acid_metab_enzyme"/>
</dbReference>
<keyword evidence="2" id="KW-0456">Lyase</keyword>
<keyword evidence="5" id="KW-1185">Reference proteome</keyword>
<comment type="caution">
    <text evidence="4">The sequence shown here is derived from an EMBL/GenBank/DDBJ whole genome shotgun (WGS) entry which is preliminary data.</text>
</comment>
<name>A0A135HV62_9HYPH</name>
<evidence type="ECO:0000259" key="3">
    <source>
        <dbReference type="SMART" id="SM01119"/>
    </source>
</evidence>
<dbReference type="Gene3D" id="2.40.37.20">
    <property type="entry name" value="D-serine dehydratase-like domain"/>
    <property type="match status" value="1"/>
</dbReference>
<evidence type="ECO:0000313" key="4">
    <source>
        <dbReference type="EMBL" id="KXF77085.1"/>
    </source>
</evidence>
<dbReference type="InterPro" id="IPR001608">
    <property type="entry name" value="Ala_racemase_N"/>
</dbReference>
<dbReference type="GO" id="GO:0016829">
    <property type="term" value="F:lyase activity"/>
    <property type="evidence" value="ECO:0007669"/>
    <property type="project" value="UniProtKB-KW"/>
</dbReference>
<organism evidence="4 5">
    <name type="scientific">Paramesorhizobium deserti</name>
    <dbReference type="NCBI Taxonomy" id="1494590"/>
    <lineage>
        <taxon>Bacteria</taxon>
        <taxon>Pseudomonadati</taxon>
        <taxon>Pseudomonadota</taxon>
        <taxon>Alphaproteobacteria</taxon>
        <taxon>Hyphomicrobiales</taxon>
        <taxon>Phyllobacteriaceae</taxon>
        <taxon>Paramesorhizobium</taxon>
    </lineage>
</organism>
<dbReference type="Proteomes" id="UP000070107">
    <property type="component" value="Unassembled WGS sequence"/>
</dbReference>
<reference evidence="4 5" key="1">
    <citation type="submission" date="2015-11" db="EMBL/GenBank/DDBJ databases">
        <title>Draft genome sequence of Paramesorhizobium deserti A-3-E, a strain highly resistant to diverse beta-lactam antibiotics.</title>
        <authorList>
            <person name="Lv R."/>
            <person name="Yang X."/>
            <person name="Fang N."/>
            <person name="Guo J."/>
            <person name="Luo X."/>
            <person name="Peng F."/>
            <person name="Yang R."/>
            <person name="Cui Y."/>
            <person name="Fang C."/>
            <person name="Song Y."/>
        </authorList>
    </citation>
    <scope>NUCLEOTIDE SEQUENCE [LARGE SCALE GENOMIC DNA]</scope>
    <source>
        <strain evidence="4 5">A-3-E</strain>
    </source>
</reference>
<dbReference type="Gene3D" id="3.20.20.10">
    <property type="entry name" value="Alanine racemase"/>
    <property type="match status" value="1"/>
</dbReference>
<evidence type="ECO:0000313" key="5">
    <source>
        <dbReference type="Proteomes" id="UP000070107"/>
    </source>
</evidence>
<accession>A0A135HV62</accession>
<dbReference type="SUPFAM" id="SSF51419">
    <property type="entry name" value="PLP-binding barrel"/>
    <property type="match status" value="1"/>
</dbReference>
<sequence>MADISLSTAGEAAIVDDRIRGFPAGHAPLTLAEIGHQGWKPYDGGMSLPLISLDRAAFAANADLMMRYVREHGIAIAPHAKTPMSTALAGQLLEAGAWGVTVADIRQASVMLKAGFRRLILANEIGGPAAGRRLASLLTAYPDAELHIFADSPDIVTGLAQAWAGRSDLPEIGILIELGAARGGARSLDQATAVLDAVLAVKDAAIRLSGIAAYEGAAATADPVETVTRIADLMKLTADFYRAVRARVGADTPLIVTAGGSVYFDLVVGALLLALKDDAHARLVLRSGAIFFHDHGVYERGLAGLDARSGFTIGGSVVSAAESFRPVLRLWAEVLSRPEPGLAICGMGLRDVAMDQGLPRPLALYRGGERLGALSGAAVTKLNDQHAFVSFGEGADVAVGDVMEFGISHPCTCLDRYALIYGLDAAQTVIAVYPTSFG</sequence>
<feature type="domain" description="D-serine dehydratase-like" evidence="3">
    <location>
        <begin position="327"/>
        <end position="424"/>
    </location>
</feature>